<accession>A0A7M4E415</accession>
<keyword evidence="2" id="KW-1185">Reference proteome</keyword>
<protein>
    <submittedName>
        <fullName evidence="1">Uncharacterized protein</fullName>
    </submittedName>
</protein>
<dbReference type="OMA" id="GYLEMCT"/>
<name>A0A7M4E415_CROPO</name>
<dbReference type="AlphaFoldDB" id="A0A7M4E415"/>
<reference evidence="1" key="2">
    <citation type="submission" date="2025-09" db="UniProtKB">
        <authorList>
            <consortium name="Ensembl"/>
        </authorList>
    </citation>
    <scope>IDENTIFICATION</scope>
</reference>
<proteinExistence type="predicted"/>
<dbReference type="GeneTree" id="ENSGT00960000189982"/>
<evidence type="ECO:0000313" key="1">
    <source>
        <dbReference type="Ensembl" id="ENSCPRP00005004124.1"/>
    </source>
</evidence>
<reference evidence="1" key="1">
    <citation type="submission" date="2025-08" db="UniProtKB">
        <authorList>
            <consortium name="Ensembl"/>
        </authorList>
    </citation>
    <scope>IDENTIFICATION</scope>
</reference>
<dbReference type="Ensembl" id="ENSCPRT00005004835.1">
    <property type="protein sequence ID" value="ENSCPRP00005004124.1"/>
    <property type="gene ID" value="ENSCPRG00005003032.1"/>
</dbReference>
<sequence>VQVLAPRVLGKLPRDAKNMLSMATGAGAIYLLYRTIQAGLNSPAFSMEPVSIASE</sequence>
<evidence type="ECO:0000313" key="2">
    <source>
        <dbReference type="Proteomes" id="UP000594220"/>
    </source>
</evidence>
<dbReference type="Proteomes" id="UP000594220">
    <property type="component" value="Unplaced"/>
</dbReference>
<organism evidence="1 2">
    <name type="scientific">Crocodylus porosus</name>
    <name type="common">Saltwater crocodile</name>
    <name type="synonym">Estuarine crocodile</name>
    <dbReference type="NCBI Taxonomy" id="8502"/>
    <lineage>
        <taxon>Eukaryota</taxon>
        <taxon>Metazoa</taxon>
        <taxon>Chordata</taxon>
        <taxon>Craniata</taxon>
        <taxon>Vertebrata</taxon>
        <taxon>Euteleostomi</taxon>
        <taxon>Archelosauria</taxon>
        <taxon>Archosauria</taxon>
        <taxon>Crocodylia</taxon>
        <taxon>Longirostres</taxon>
        <taxon>Crocodylidae</taxon>
        <taxon>Crocodylus</taxon>
    </lineage>
</organism>